<keyword evidence="2" id="KW-0677">Repeat</keyword>
<dbReference type="GO" id="GO:0030234">
    <property type="term" value="F:enzyme regulator activity"/>
    <property type="evidence" value="ECO:0007669"/>
    <property type="project" value="InterPro"/>
</dbReference>
<protein>
    <submittedName>
        <fullName evidence="7">26s proteasome non-atpase regulatory subunit</fullName>
    </submittedName>
</protein>
<dbReference type="InterPro" id="IPR002015">
    <property type="entry name" value="Proteasome/cyclosome_rpt"/>
</dbReference>
<dbReference type="PIRSF" id="PIRSF015965">
    <property type="entry name" value="26S_Psome_Rpn1"/>
    <property type="match status" value="1"/>
</dbReference>
<organism evidence="7 8">
    <name type="scientific">Anaeramoeba flamelloides</name>
    <dbReference type="NCBI Taxonomy" id="1746091"/>
    <lineage>
        <taxon>Eukaryota</taxon>
        <taxon>Metamonada</taxon>
        <taxon>Anaeramoebidae</taxon>
        <taxon>Anaeramoeba</taxon>
    </lineage>
</organism>
<dbReference type="InterPro" id="IPR016643">
    <property type="entry name" value="26S_Psome_Rpn1"/>
</dbReference>
<dbReference type="GO" id="GO:0034515">
    <property type="term" value="C:proteasome storage granule"/>
    <property type="evidence" value="ECO:0007669"/>
    <property type="project" value="TreeGrafter"/>
</dbReference>
<dbReference type="Pfam" id="PF18051">
    <property type="entry name" value="RPN1_C"/>
    <property type="match status" value="1"/>
</dbReference>
<dbReference type="GO" id="GO:0005634">
    <property type="term" value="C:nucleus"/>
    <property type="evidence" value="ECO:0007669"/>
    <property type="project" value="TreeGrafter"/>
</dbReference>
<dbReference type="Pfam" id="PF17781">
    <property type="entry name" value="RPN1_RPN2_N"/>
    <property type="match status" value="1"/>
</dbReference>
<dbReference type="InterPro" id="IPR041433">
    <property type="entry name" value="RPN1_C"/>
</dbReference>
<evidence type="ECO:0000256" key="4">
    <source>
        <dbReference type="SAM" id="MobiDB-lite"/>
    </source>
</evidence>
<dbReference type="AlphaFoldDB" id="A0AAV7YXF3"/>
<dbReference type="SUPFAM" id="SSF48371">
    <property type="entry name" value="ARM repeat"/>
    <property type="match status" value="1"/>
</dbReference>
<feature type="region of interest" description="Disordered" evidence="4">
    <location>
        <begin position="615"/>
        <end position="643"/>
    </location>
</feature>
<dbReference type="PANTHER" id="PTHR10943">
    <property type="entry name" value="26S PROTEASOME NON-ATPASE REGULATORY SUBUNIT"/>
    <property type="match status" value="1"/>
</dbReference>
<evidence type="ECO:0000259" key="6">
    <source>
        <dbReference type="Pfam" id="PF18051"/>
    </source>
</evidence>
<dbReference type="GO" id="GO:0042176">
    <property type="term" value="P:regulation of protein catabolic process"/>
    <property type="evidence" value="ECO:0007669"/>
    <property type="project" value="InterPro"/>
</dbReference>
<reference evidence="7" key="1">
    <citation type="submission" date="2022-08" db="EMBL/GenBank/DDBJ databases">
        <title>Novel sulphate-reducing endosymbionts in the free-living metamonad Anaeramoeba.</title>
        <authorList>
            <person name="Jerlstrom-Hultqvist J."/>
            <person name="Cepicka I."/>
            <person name="Gallot-Lavallee L."/>
            <person name="Salas-Leiva D."/>
            <person name="Curtis B.A."/>
            <person name="Zahonova K."/>
            <person name="Pipaliya S."/>
            <person name="Dacks J."/>
            <person name="Roger A.J."/>
        </authorList>
    </citation>
    <scope>NUCLEOTIDE SEQUENCE</scope>
    <source>
        <strain evidence="7">Busselton2</strain>
    </source>
</reference>
<dbReference type="PANTHER" id="PTHR10943:SF1">
    <property type="entry name" value="26S PROTEASOME NON-ATPASE REGULATORY SUBUNIT 2"/>
    <property type="match status" value="1"/>
</dbReference>
<feature type="compositionally biased region" description="Acidic residues" evidence="4">
    <location>
        <begin position="436"/>
        <end position="450"/>
    </location>
</feature>
<evidence type="ECO:0000259" key="5">
    <source>
        <dbReference type="Pfam" id="PF17781"/>
    </source>
</evidence>
<accession>A0AAV7YXF3</accession>
<name>A0AAV7YXF3_9EUKA</name>
<evidence type="ECO:0000256" key="2">
    <source>
        <dbReference type="ARBA" id="ARBA00022737"/>
    </source>
</evidence>
<evidence type="ECO:0000256" key="1">
    <source>
        <dbReference type="ARBA" id="ARBA00005460"/>
    </source>
</evidence>
<dbReference type="EMBL" id="JANTQA010000042">
    <property type="protein sequence ID" value="KAJ3434443.1"/>
    <property type="molecule type" value="Genomic_DNA"/>
</dbReference>
<evidence type="ECO:0000313" key="7">
    <source>
        <dbReference type="EMBL" id="KAJ3434443.1"/>
    </source>
</evidence>
<keyword evidence="3 7" id="KW-0647">Proteasome</keyword>
<feature type="region of interest" description="Disordered" evidence="4">
    <location>
        <begin position="436"/>
        <end position="459"/>
    </location>
</feature>
<evidence type="ECO:0000256" key="3">
    <source>
        <dbReference type="ARBA" id="ARBA00022942"/>
    </source>
</evidence>
<dbReference type="InterPro" id="IPR016024">
    <property type="entry name" value="ARM-type_fold"/>
</dbReference>
<dbReference type="Gene3D" id="1.25.10.10">
    <property type="entry name" value="Leucine-rich Repeat Variant"/>
    <property type="match status" value="1"/>
</dbReference>
<comment type="caution">
    <text evidence="7">The sequence shown here is derived from an EMBL/GenBank/DDBJ whole genome shotgun (WGS) entry which is preliminary data.</text>
</comment>
<dbReference type="Pfam" id="PF01851">
    <property type="entry name" value="PC_rep"/>
    <property type="match status" value="1"/>
</dbReference>
<comment type="similarity">
    <text evidence="1">Belongs to the proteasome subunit S2 family.</text>
</comment>
<dbReference type="InterPro" id="IPR011989">
    <property type="entry name" value="ARM-like"/>
</dbReference>
<feature type="domain" description="26S proteasome non-ATPase regulatory subunit RPN1 C-terminal" evidence="6">
    <location>
        <begin position="854"/>
        <end position="907"/>
    </location>
</feature>
<dbReference type="GO" id="GO:0008540">
    <property type="term" value="C:proteasome regulatory particle, base subcomplex"/>
    <property type="evidence" value="ECO:0007669"/>
    <property type="project" value="TreeGrafter"/>
</dbReference>
<feature type="domain" description="RPN1 N-terminal" evidence="5">
    <location>
        <begin position="27"/>
        <end position="317"/>
    </location>
</feature>
<dbReference type="Proteomes" id="UP001146793">
    <property type="component" value="Unassembled WGS sequence"/>
</dbReference>
<evidence type="ECO:0000313" key="8">
    <source>
        <dbReference type="Proteomes" id="UP001146793"/>
    </source>
</evidence>
<sequence length="917" mass="103321">MTNKKSKKNDDFEIQLSEEDLKLKSNLELLVERVQDNGTKIQKQSLISIRDIIKTATGSMTSIPKPLKFLMPHYQTLKTHFSNMTNKANEDLFADVLSCLAMTNPDPNARETLHFKMLSKIKEIGTWGHEYIKHLSGELAAEWDIRKEKKEQLKDLEELTHQLVQFDMKHNQEPDACDLLLETEQLELIVPYCDENNFGRVCNYLIAASQFLPEPEDSQTLLIVYKIFTHMKKWAHSLRIAIKLNDMKLIEEVFESCKDNLEKKQLCFLMGRQLIAVETEDEELEEIMNNSKISEYFHTLIDDLELNEPRTVEEIYKLGDEERRQRLEKNVDSAKQNLATTFVNAFVHAGFGTDTIMVEDGNRWLHRNKEHGKMSAAASLGMILLWDVDDGLSQIDKFLYSKDDNIKAGALLSSGMINVGVRSECDPVMALISDYLDPDDDEDEEEEESIGGEKEKKNVTPKMKTGGAIALGMAYAGSAREDIFELLSIVIEDPDLPIETVAQACLSLGMVYVGTGESQCTSLILKTFYELSEEALNDTNIRYMALGMGLINLGLQEKIEMTLEAVEAIPKPAGDYVAMTLETCAYAGTGNVLKIQKILHTIIKDLEREKIEVEKREEERKKQENEGTYEKESEENRKKRIEKKDKEREFLSVGVIGLALIGFSEEIGSEMMLRQMNHLLQYGLSPVRRAVPLALGLLCMSNPSILVIETLSRLSHDNDSAVAHAAILAMGLVGAGTTNARIGQLLRQLAQYYAKEPNHLFLVRISQGLLYLGKGTLALSPFYSDGFLLHRVAVGGILAVLYSALDMKQTILGSLHYNLYWLVSAIFPKMLLTVDENLERIKTSVRVGQAVDVVGQAGQPRTITGFQTHCSPVLLGFGERAELSVKEFIPLSPVLEGIVILKKNENFKNKNEKKKKK</sequence>
<proteinExistence type="inferred from homology"/>
<dbReference type="GO" id="GO:0043161">
    <property type="term" value="P:proteasome-mediated ubiquitin-dependent protein catabolic process"/>
    <property type="evidence" value="ECO:0007669"/>
    <property type="project" value="TreeGrafter"/>
</dbReference>
<gene>
    <name evidence="7" type="ORF">M0812_01555</name>
</gene>
<dbReference type="InterPro" id="IPR040892">
    <property type="entry name" value="RPN1_N"/>
</dbReference>